<evidence type="ECO:0000256" key="1">
    <source>
        <dbReference type="ARBA" id="ARBA00004571"/>
    </source>
</evidence>
<evidence type="ECO:0000256" key="5">
    <source>
        <dbReference type="ARBA" id="ARBA00022692"/>
    </source>
</evidence>
<evidence type="ECO:0000259" key="14">
    <source>
        <dbReference type="Pfam" id="PF07715"/>
    </source>
</evidence>
<dbReference type="InterPro" id="IPR037066">
    <property type="entry name" value="Plug_dom_sf"/>
</dbReference>
<keyword evidence="5 11" id="KW-0812">Transmembrane</keyword>
<reference evidence="15 16" key="1">
    <citation type="submission" date="2011-06" db="EMBL/GenBank/DDBJ databases">
        <title>The draft genome of Thiorhodococcus drewsii AZ1.</title>
        <authorList>
            <consortium name="US DOE Joint Genome Institute (JGI-PGF)"/>
            <person name="Lucas S."/>
            <person name="Han J."/>
            <person name="Lapidus A."/>
            <person name="Cheng J.-F."/>
            <person name="Goodwin L."/>
            <person name="Pitluck S."/>
            <person name="Peters L."/>
            <person name="Land M.L."/>
            <person name="Hauser L."/>
            <person name="Vogl K."/>
            <person name="Liu Z."/>
            <person name="Imhoff J."/>
            <person name="Thiel V."/>
            <person name="Frigaard N.-U."/>
            <person name="Bryant D.A."/>
            <person name="Woyke T.J."/>
        </authorList>
    </citation>
    <scope>NUCLEOTIDE SEQUENCE [LARGE SCALE GENOMIC DNA]</scope>
    <source>
        <strain evidence="15 16">AZ1</strain>
    </source>
</reference>
<dbReference type="Proteomes" id="UP000004200">
    <property type="component" value="Unassembled WGS sequence"/>
</dbReference>
<evidence type="ECO:0000256" key="2">
    <source>
        <dbReference type="ARBA" id="ARBA00008143"/>
    </source>
</evidence>
<keyword evidence="7 12" id="KW-0798">TonB box</keyword>
<comment type="subcellular location">
    <subcellularLocation>
        <location evidence="1 11">Cell outer membrane</location>
        <topology evidence="1 11">Multi-pass membrane protein</topology>
    </subcellularLocation>
</comment>
<keyword evidence="16" id="KW-1185">Reference proteome</keyword>
<keyword evidence="8 11" id="KW-0472">Membrane</keyword>
<evidence type="ECO:0000256" key="3">
    <source>
        <dbReference type="ARBA" id="ARBA00022448"/>
    </source>
</evidence>
<keyword evidence="6" id="KW-0732">Signal</keyword>
<evidence type="ECO:0000256" key="9">
    <source>
        <dbReference type="ARBA" id="ARBA00023170"/>
    </source>
</evidence>
<evidence type="ECO:0000313" key="15">
    <source>
        <dbReference type="EMBL" id="EGV30321.1"/>
    </source>
</evidence>
<comment type="similarity">
    <text evidence="2">Belongs to the TonB-dependent receptor family. Hemoglobin/haptoglobin binding protein subfamily.</text>
</comment>
<dbReference type="CDD" id="cd01347">
    <property type="entry name" value="ligand_gated_channel"/>
    <property type="match status" value="1"/>
</dbReference>
<keyword evidence="3 11" id="KW-0813">Transport</keyword>
<evidence type="ECO:0000256" key="6">
    <source>
        <dbReference type="ARBA" id="ARBA00022729"/>
    </source>
</evidence>
<accession>G2E3D2</accession>
<dbReference type="Gene3D" id="2.40.170.20">
    <property type="entry name" value="TonB-dependent receptor, beta-barrel domain"/>
    <property type="match status" value="1"/>
</dbReference>
<dbReference type="GO" id="GO:0009279">
    <property type="term" value="C:cell outer membrane"/>
    <property type="evidence" value="ECO:0007669"/>
    <property type="project" value="UniProtKB-SubCell"/>
</dbReference>
<dbReference type="SUPFAM" id="SSF56935">
    <property type="entry name" value="Porins"/>
    <property type="match status" value="1"/>
</dbReference>
<dbReference type="Pfam" id="PF00593">
    <property type="entry name" value="TonB_dep_Rec_b-barrel"/>
    <property type="match status" value="1"/>
</dbReference>
<dbReference type="OrthoDB" id="9815954at2"/>
<dbReference type="PATRIC" id="fig|765913.3.peg.2852"/>
<gene>
    <name evidence="15" type="ORF">ThidrDRAFT_2795</name>
</gene>
<dbReference type="RefSeq" id="WP_007041508.1">
    <property type="nucleotide sequence ID" value="NZ_AFWT01000019.1"/>
</dbReference>
<dbReference type="EMBL" id="AFWT01000019">
    <property type="protein sequence ID" value="EGV30321.1"/>
    <property type="molecule type" value="Genomic_DNA"/>
</dbReference>
<dbReference type="Gene3D" id="2.170.130.10">
    <property type="entry name" value="TonB-dependent receptor, plug domain"/>
    <property type="match status" value="1"/>
</dbReference>
<protein>
    <submittedName>
        <fullName evidence="15">TonB-dependent receptor plug</fullName>
    </submittedName>
</protein>
<evidence type="ECO:0000259" key="13">
    <source>
        <dbReference type="Pfam" id="PF00593"/>
    </source>
</evidence>
<comment type="caution">
    <text evidence="15">The sequence shown here is derived from an EMBL/GenBank/DDBJ whole genome shotgun (WGS) entry which is preliminary data.</text>
</comment>
<dbReference type="Pfam" id="PF07715">
    <property type="entry name" value="Plug"/>
    <property type="match status" value="1"/>
</dbReference>
<feature type="domain" description="TonB-dependent receptor plug" evidence="14">
    <location>
        <begin position="55"/>
        <end position="155"/>
    </location>
</feature>
<dbReference type="PANTHER" id="PTHR30069:SF29">
    <property type="entry name" value="HEMOGLOBIN AND HEMOGLOBIN-HAPTOGLOBIN-BINDING PROTEIN 1-RELATED"/>
    <property type="match status" value="1"/>
</dbReference>
<evidence type="ECO:0000256" key="8">
    <source>
        <dbReference type="ARBA" id="ARBA00023136"/>
    </source>
</evidence>
<keyword evidence="9 15" id="KW-0675">Receptor</keyword>
<dbReference type="GO" id="GO:0015344">
    <property type="term" value="F:siderophore uptake transmembrane transporter activity"/>
    <property type="evidence" value="ECO:0007669"/>
    <property type="project" value="TreeGrafter"/>
</dbReference>
<evidence type="ECO:0000313" key="16">
    <source>
        <dbReference type="Proteomes" id="UP000004200"/>
    </source>
</evidence>
<sequence>MKSSSSISIGDRPSGALALLAMGCVWPALADAEVESVALPTVYVTTATRTEHALATTPAPTQVIDEADILSSGATTLRGVLDLAPGLYVSPSGGNLQIRGLGGSDTLYLLDGRRIQGEFSNTFELERISASMIQRIEIVRGPASMLYGADALGGVVNIITKRPTTGLEGSVDIQYGANDRGDGERANFSADLRGGGEQFGFSLYASHLNRQPYSERERAWVKVPRSGSLISPSSHPNGMIRKGLPDSYEVDVDYRDQADVDTVGGTLEWRFNPDLKLTLDLNAMHEEREGTYVSSRYATNYRAAGKRIQAASIPATQFDDNDRMDTAVTLDWSVMEGLDLSYRLHYGRYEKDRVVYAVHYADLGYSTRDASASSVNRSTMTQWTNELTAVWRPNAAHTLVGGLEHRDKEVDSTAMDLDTRTFDSVFLQDEWQLLPSLNVVYGTRYDDDSVGGSHLSFQAGGVWALSPLARIRANFSQGYKSPDDRSLYVNQVNPQGVPMLGAEVIAPDQGKTSAHTLDPESSDTFEVGMAGGTTRWDYGVTLFQTKVEDRIERVRERTGLMIYNTFRNISEARIRGVEAEGSIGLTDDLRARLAFTHLDTENRSTGDPLLDTPETLANVTMDYSPGADWLLQAILTYTGEQRYSGTDGIETVAGYTLVHLKASYNPPTLHGVELYGGIDNLLDEKIDTALGSDPGPYAYLGARYRF</sequence>
<keyword evidence="4 11" id="KW-1134">Transmembrane beta strand</keyword>
<dbReference type="InterPro" id="IPR036942">
    <property type="entry name" value="Beta-barrel_TonB_sf"/>
</dbReference>
<evidence type="ECO:0000256" key="4">
    <source>
        <dbReference type="ARBA" id="ARBA00022452"/>
    </source>
</evidence>
<organism evidence="15 16">
    <name type="scientific">Thiorhodococcus drewsii AZ1</name>
    <dbReference type="NCBI Taxonomy" id="765913"/>
    <lineage>
        <taxon>Bacteria</taxon>
        <taxon>Pseudomonadati</taxon>
        <taxon>Pseudomonadota</taxon>
        <taxon>Gammaproteobacteria</taxon>
        <taxon>Chromatiales</taxon>
        <taxon>Chromatiaceae</taxon>
        <taxon>Thiorhodococcus</taxon>
    </lineage>
</organism>
<evidence type="ECO:0000256" key="7">
    <source>
        <dbReference type="ARBA" id="ARBA00023077"/>
    </source>
</evidence>
<dbReference type="PANTHER" id="PTHR30069">
    <property type="entry name" value="TONB-DEPENDENT OUTER MEMBRANE RECEPTOR"/>
    <property type="match status" value="1"/>
</dbReference>
<proteinExistence type="inferred from homology"/>
<keyword evidence="10 11" id="KW-0998">Cell outer membrane</keyword>
<evidence type="ECO:0000256" key="12">
    <source>
        <dbReference type="RuleBase" id="RU003357"/>
    </source>
</evidence>
<evidence type="ECO:0000256" key="11">
    <source>
        <dbReference type="PROSITE-ProRule" id="PRU01360"/>
    </source>
</evidence>
<feature type="domain" description="TonB-dependent receptor-like beta-barrel" evidence="13">
    <location>
        <begin position="247"/>
        <end position="681"/>
    </location>
</feature>
<name>G2E3D2_9GAMM</name>
<dbReference type="InterPro" id="IPR039426">
    <property type="entry name" value="TonB-dep_rcpt-like"/>
</dbReference>
<dbReference type="PROSITE" id="PS52016">
    <property type="entry name" value="TONB_DEPENDENT_REC_3"/>
    <property type="match status" value="1"/>
</dbReference>
<dbReference type="AlphaFoldDB" id="G2E3D2"/>
<dbReference type="InterPro" id="IPR000531">
    <property type="entry name" value="Beta-barrel_TonB"/>
</dbReference>
<dbReference type="PROSITE" id="PS51257">
    <property type="entry name" value="PROKAR_LIPOPROTEIN"/>
    <property type="match status" value="1"/>
</dbReference>
<dbReference type="InterPro" id="IPR012910">
    <property type="entry name" value="Plug_dom"/>
</dbReference>
<dbReference type="STRING" id="765913.ThidrDRAFT_2795"/>
<dbReference type="eggNOG" id="COG4771">
    <property type="taxonomic scope" value="Bacteria"/>
</dbReference>
<evidence type="ECO:0000256" key="10">
    <source>
        <dbReference type="ARBA" id="ARBA00023237"/>
    </source>
</evidence>
<dbReference type="GO" id="GO:0044718">
    <property type="term" value="P:siderophore transmembrane transport"/>
    <property type="evidence" value="ECO:0007669"/>
    <property type="project" value="TreeGrafter"/>
</dbReference>